<name>A0AAD5ZSR8_9POAL</name>
<dbReference type="GO" id="GO:0009451">
    <property type="term" value="P:RNA modification"/>
    <property type="evidence" value="ECO:0007669"/>
    <property type="project" value="InterPro"/>
</dbReference>
<dbReference type="FunFam" id="1.25.40.10:FF:000381">
    <property type="entry name" value="Pentatricopeptide repeat-containing protein"/>
    <property type="match status" value="1"/>
</dbReference>
<evidence type="ECO:0000256" key="3">
    <source>
        <dbReference type="PROSITE-ProRule" id="PRU00708"/>
    </source>
</evidence>
<dbReference type="GO" id="GO:0003723">
    <property type="term" value="F:RNA binding"/>
    <property type="evidence" value="ECO:0007669"/>
    <property type="project" value="InterPro"/>
</dbReference>
<keyword evidence="2" id="KW-0809">Transit peptide</keyword>
<dbReference type="FunFam" id="1.25.40.10:FF:000366">
    <property type="entry name" value="Pentatricopeptide (PPR) repeat-containing protein"/>
    <property type="match status" value="1"/>
</dbReference>
<dbReference type="Pfam" id="PF14432">
    <property type="entry name" value="DYW_deaminase"/>
    <property type="match status" value="1"/>
</dbReference>
<dbReference type="PROSITE" id="PS51375">
    <property type="entry name" value="PPR"/>
    <property type="match status" value="7"/>
</dbReference>
<dbReference type="InterPro" id="IPR046960">
    <property type="entry name" value="PPR_At4g14850-like_plant"/>
</dbReference>
<dbReference type="FunFam" id="1.25.40.10:FF:000031">
    <property type="entry name" value="Pentatricopeptide repeat-containing protein mitochondrial"/>
    <property type="match status" value="1"/>
</dbReference>
<evidence type="ECO:0000313" key="6">
    <source>
        <dbReference type="Proteomes" id="UP001210211"/>
    </source>
</evidence>
<dbReference type="Pfam" id="PF01535">
    <property type="entry name" value="PPR"/>
    <property type="match status" value="8"/>
</dbReference>
<evidence type="ECO:0000313" key="5">
    <source>
        <dbReference type="EMBL" id="KAJ3703293.1"/>
    </source>
</evidence>
<comment type="caution">
    <text evidence="5">The sequence shown here is derived from an EMBL/GenBank/DDBJ whole genome shotgun (WGS) entry which is preliminary data.</text>
</comment>
<protein>
    <recommendedName>
        <fullName evidence="4">DYW domain-containing protein</fullName>
    </recommendedName>
</protein>
<dbReference type="InterPro" id="IPR046848">
    <property type="entry name" value="E_motif"/>
</dbReference>
<dbReference type="Proteomes" id="UP001210211">
    <property type="component" value="Unassembled WGS sequence"/>
</dbReference>
<organism evidence="5 6">
    <name type="scientific">Rhynchospora tenuis</name>
    <dbReference type="NCBI Taxonomy" id="198213"/>
    <lineage>
        <taxon>Eukaryota</taxon>
        <taxon>Viridiplantae</taxon>
        <taxon>Streptophyta</taxon>
        <taxon>Embryophyta</taxon>
        <taxon>Tracheophyta</taxon>
        <taxon>Spermatophyta</taxon>
        <taxon>Magnoliopsida</taxon>
        <taxon>Liliopsida</taxon>
        <taxon>Poales</taxon>
        <taxon>Cyperaceae</taxon>
        <taxon>Cyperoideae</taxon>
        <taxon>Rhynchosporeae</taxon>
        <taxon>Rhynchospora</taxon>
    </lineage>
</organism>
<dbReference type="InterPro" id="IPR011990">
    <property type="entry name" value="TPR-like_helical_dom_sf"/>
</dbReference>
<evidence type="ECO:0000256" key="2">
    <source>
        <dbReference type="ARBA" id="ARBA00022946"/>
    </source>
</evidence>
<reference evidence="5 6" key="1">
    <citation type="journal article" date="2022" name="Cell">
        <title>Repeat-based holocentromeres influence genome architecture and karyotype evolution.</title>
        <authorList>
            <person name="Hofstatter P.G."/>
            <person name="Thangavel G."/>
            <person name="Lux T."/>
            <person name="Neumann P."/>
            <person name="Vondrak T."/>
            <person name="Novak P."/>
            <person name="Zhang M."/>
            <person name="Costa L."/>
            <person name="Castellani M."/>
            <person name="Scott A."/>
            <person name="Toegelov H."/>
            <person name="Fuchs J."/>
            <person name="Mata-Sucre Y."/>
            <person name="Dias Y."/>
            <person name="Vanzela A.L.L."/>
            <person name="Huettel B."/>
            <person name="Almeida C.C.S."/>
            <person name="Simkova H."/>
            <person name="Souza G."/>
            <person name="Pedrosa-Harand A."/>
            <person name="Macas J."/>
            <person name="Mayer K.F.X."/>
            <person name="Houben A."/>
            <person name="Marques A."/>
        </authorList>
    </citation>
    <scope>NUCLEOTIDE SEQUENCE [LARGE SCALE GENOMIC DNA]</scope>
    <source>
        <strain evidence="5">RhyTen1mFocal</strain>
    </source>
</reference>
<sequence>MLLGQGFKFLVETGSNRCLHELIPPHHRSPLATRSGVENLKCGAVRNFGSSPFLWKNLEILNPNPACYFFACELVNYFEFKLAIRWLNKTPSKFYHNLSFSTLSSSLSNLQNRILFSFQQFINHPNPDISLFPRKGFSEIADPLIAKAIHGFSVRHCLPLTPFQCNTLITFYFRLGNTKAALYLFEEMPERNDTSWNTTISGCVNVGLFNKTIQLFKNMREENIELNGFVLSSLLTLYDKWGNGIVEGTSIHALISKLGLMCNVYLSTALLHMYGSHGFLPETRKLFDDMPEKNVVSWTTFMASLCLNGHPLEALEAYKSMRWEGIPCNSNSFATAINACRLLESEIMSLQVIGHAVVAGFQKHVSVSNSVISLFGVLGRIRDAANVFDRMEIRDTISWNSIISLNAHENLYVEACKLFSEMRGNRFKPDATTISSLISVCASLDHIKWGKGLHSLCTKNGLHNFASVNNALINLYSAVGEFSNAEFLFDEMPKRDIISSNTLISSYARHGRWVDALLVLNQLIRTKEWPNSTTFVSLLAACIGPETLIHGRMVHALITQLGLQNNLPVGNALITMYGKCSRLEEAQFVFRAMPVQDVITCNAIIGCHVENESAEAAVEVFCWMRENNIKANYISLISLLGAFSSTRDLTNWGMPLHAYIISAGFESDNYVKNSLITMYAKCGDVKSSSFIFEDMEIRSTVSWNTIISAKILLGLGEDALRLFVEMTHSGNKLDQFSISEGLAASSDLASLEEGQQIHGLSLKLGFASEVHVLNATMDMYSKCGKLEEMLQLMPGKEKRPRQFWNILISAYGRLGHFNKAEESFKEMVLTGTKPDYVTFVAVLSACTHAGLVEKGMHYYNSMISECGIIPGIKHCVCIVDLLGRVGRLNEAEDFIEQMPVQPNDLIWRSLLSCSRIHKNVEIGKRAADRLLELEPSDDSAYVLLSNLYASSGQWGEVAKLRRHMKVINLEKKPACSWIKFNNEISSFGIGDKSHERSKEIYAKLEELRQMVTRAGYVAETSFALHDMDEEQKEENLWSHSEKIALAYGLIRAPKGAVIRIFKNLRVCGDCHLVFKLVSQVTSREILLRDPYRFHCFKDGDCSCSDFW</sequence>
<dbReference type="Pfam" id="PF13812">
    <property type="entry name" value="PPR_3"/>
    <property type="match status" value="1"/>
</dbReference>
<evidence type="ECO:0000259" key="4">
    <source>
        <dbReference type="Pfam" id="PF14432"/>
    </source>
</evidence>
<dbReference type="GO" id="GO:0008270">
    <property type="term" value="F:zinc ion binding"/>
    <property type="evidence" value="ECO:0007669"/>
    <property type="project" value="InterPro"/>
</dbReference>
<dbReference type="PANTHER" id="PTHR24015:SF1903">
    <property type="entry name" value="OS05G0305300 PROTEIN"/>
    <property type="match status" value="1"/>
</dbReference>
<dbReference type="EMBL" id="JAMRDG010000001">
    <property type="protein sequence ID" value="KAJ3703293.1"/>
    <property type="molecule type" value="Genomic_DNA"/>
</dbReference>
<dbReference type="InterPro" id="IPR002885">
    <property type="entry name" value="PPR_rpt"/>
</dbReference>
<feature type="repeat" description="PPR" evidence="3">
    <location>
        <begin position="597"/>
        <end position="631"/>
    </location>
</feature>
<evidence type="ECO:0000256" key="1">
    <source>
        <dbReference type="ARBA" id="ARBA00022737"/>
    </source>
</evidence>
<feature type="repeat" description="PPR" evidence="3">
    <location>
        <begin position="395"/>
        <end position="429"/>
    </location>
</feature>
<dbReference type="Pfam" id="PF20431">
    <property type="entry name" value="E_motif"/>
    <property type="match status" value="1"/>
</dbReference>
<dbReference type="Gene3D" id="1.25.40.10">
    <property type="entry name" value="Tetratricopeptide repeat domain"/>
    <property type="match status" value="7"/>
</dbReference>
<proteinExistence type="predicted"/>
<dbReference type="PANTHER" id="PTHR24015">
    <property type="entry name" value="OS07G0578800 PROTEIN-RELATED"/>
    <property type="match status" value="1"/>
</dbReference>
<dbReference type="Pfam" id="PF13041">
    <property type="entry name" value="PPR_2"/>
    <property type="match status" value="3"/>
</dbReference>
<accession>A0AAD5ZSR8</accession>
<dbReference type="AlphaFoldDB" id="A0AAD5ZSR8"/>
<feature type="domain" description="DYW" evidence="4">
    <location>
        <begin position="1015"/>
        <end position="1107"/>
    </location>
</feature>
<dbReference type="NCBIfam" id="TIGR00756">
    <property type="entry name" value="PPR"/>
    <property type="match status" value="7"/>
</dbReference>
<feature type="repeat" description="PPR" evidence="3">
    <location>
        <begin position="496"/>
        <end position="530"/>
    </location>
</feature>
<keyword evidence="6" id="KW-1185">Reference proteome</keyword>
<feature type="repeat" description="PPR" evidence="3">
    <location>
        <begin position="192"/>
        <end position="226"/>
    </location>
</feature>
<feature type="repeat" description="PPR" evidence="3">
    <location>
        <begin position="800"/>
        <end position="834"/>
    </location>
</feature>
<feature type="repeat" description="PPR" evidence="3">
    <location>
        <begin position="294"/>
        <end position="328"/>
    </location>
</feature>
<keyword evidence="1" id="KW-0677">Repeat</keyword>
<feature type="repeat" description="PPR" evidence="3">
    <location>
        <begin position="699"/>
        <end position="733"/>
    </location>
</feature>
<dbReference type="InterPro" id="IPR032867">
    <property type="entry name" value="DYW_dom"/>
</dbReference>
<dbReference type="FunFam" id="1.25.40.10:FF:000073">
    <property type="entry name" value="Pentatricopeptide repeat-containing protein chloroplastic"/>
    <property type="match status" value="1"/>
</dbReference>
<gene>
    <name evidence="5" type="ORF">LUZ61_006998</name>
</gene>